<sequence>MSTLTTTITPQAGSSIALDALGSRPNAAESLTNTVTPAGRRGRFTTTTETDNDDHPPQDDGPPPPPATPLNNKNNNNTLFKLISTGFSFFVAGVNDGSLGALIPYVIRSYGITTALVSALYAATLAGWLAAALTSTHLAQRLRLGYLLGLGALLQTAAHALRCWPPAGAPFGLFVASFFLVSLGQAYQDTFGNTFVASLSRGEKKKKEGDSVHRWLGFIHAMYMAGCLVAPFGATSIAATGTVGTEGVGSRWWLFYTVPLSLGVVNFGLVLVAFRDMLGFVGRTRSRMQMADASEPEGKKSASRLMKEALNKRSVWLLSLFFFFYLGVVVTAGGWVVEYLVDVRNGDIAQMGYVPAGFSGGGLLGRILLPEPTHRWGEKKMVSLYCVLCLGFQLLFWLVPNIIAASVAISLLGFFSGPLFATAISVGTRLFPADINATAISFVFVFAQIGGSVFPMVTGVLAAHTGVSAMQPVLVGLIVAMTISWLLVPQPKGKTK</sequence>
<feature type="compositionally biased region" description="Pro residues" evidence="5">
    <location>
        <begin position="59"/>
        <end position="68"/>
    </location>
</feature>
<feature type="transmembrane region" description="Helical" evidence="6">
    <location>
        <begin position="253"/>
        <end position="274"/>
    </location>
</feature>
<keyword evidence="4 6" id="KW-0472">Membrane</keyword>
<feature type="transmembrane region" description="Helical" evidence="6">
    <location>
        <begin position="405"/>
        <end position="427"/>
    </location>
</feature>
<keyword evidence="3 6" id="KW-1133">Transmembrane helix</keyword>
<comment type="subcellular location">
    <subcellularLocation>
        <location evidence="1">Membrane</location>
        <topology evidence="1">Multi-pass membrane protein</topology>
    </subcellularLocation>
</comment>
<dbReference type="InterPro" id="IPR011701">
    <property type="entry name" value="MFS"/>
</dbReference>
<name>A0AAN6VK35_9PEZI</name>
<feature type="transmembrane region" description="Helical" evidence="6">
    <location>
        <begin position="112"/>
        <end position="132"/>
    </location>
</feature>
<organism evidence="8 9">
    <name type="scientific">Chaetomidium leptoderma</name>
    <dbReference type="NCBI Taxonomy" id="669021"/>
    <lineage>
        <taxon>Eukaryota</taxon>
        <taxon>Fungi</taxon>
        <taxon>Dikarya</taxon>
        <taxon>Ascomycota</taxon>
        <taxon>Pezizomycotina</taxon>
        <taxon>Sordariomycetes</taxon>
        <taxon>Sordariomycetidae</taxon>
        <taxon>Sordariales</taxon>
        <taxon>Chaetomiaceae</taxon>
        <taxon>Chaetomidium</taxon>
    </lineage>
</organism>
<dbReference type="PROSITE" id="PS50850">
    <property type="entry name" value="MFS"/>
    <property type="match status" value="1"/>
</dbReference>
<dbReference type="GO" id="GO:0016020">
    <property type="term" value="C:membrane"/>
    <property type="evidence" value="ECO:0007669"/>
    <property type="project" value="UniProtKB-SubCell"/>
</dbReference>
<feature type="domain" description="Major facilitator superfamily (MFS) profile" evidence="7">
    <location>
        <begin position="81"/>
        <end position="492"/>
    </location>
</feature>
<evidence type="ECO:0000256" key="2">
    <source>
        <dbReference type="ARBA" id="ARBA00022692"/>
    </source>
</evidence>
<evidence type="ECO:0000256" key="5">
    <source>
        <dbReference type="SAM" id="MobiDB-lite"/>
    </source>
</evidence>
<feature type="transmembrane region" description="Helical" evidence="6">
    <location>
        <begin position="381"/>
        <end position="399"/>
    </location>
</feature>
<dbReference type="EMBL" id="MU856998">
    <property type="protein sequence ID" value="KAK4151845.1"/>
    <property type="molecule type" value="Genomic_DNA"/>
</dbReference>
<feature type="transmembrane region" description="Helical" evidence="6">
    <location>
        <begin position="167"/>
        <end position="187"/>
    </location>
</feature>
<evidence type="ECO:0000313" key="8">
    <source>
        <dbReference type="EMBL" id="KAK4151845.1"/>
    </source>
</evidence>
<dbReference type="PANTHER" id="PTHR23514">
    <property type="entry name" value="BYPASS OF STOP CODON PROTEIN 6"/>
    <property type="match status" value="1"/>
</dbReference>
<feature type="transmembrane region" description="Helical" evidence="6">
    <location>
        <begin position="439"/>
        <end position="463"/>
    </location>
</feature>
<feature type="transmembrane region" description="Helical" evidence="6">
    <location>
        <begin position="215"/>
        <end position="233"/>
    </location>
</feature>
<evidence type="ECO:0000259" key="7">
    <source>
        <dbReference type="PROSITE" id="PS50850"/>
    </source>
</evidence>
<keyword evidence="9" id="KW-1185">Reference proteome</keyword>
<dbReference type="Pfam" id="PF07690">
    <property type="entry name" value="MFS_1"/>
    <property type="match status" value="1"/>
</dbReference>
<feature type="transmembrane region" description="Helical" evidence="6">
    <location>
        <begin position="82"/>
        <end position="106"/>
    </location>
</feature>
<dbReference type="GO" id="GO:0022857">
    <property type="term" value="F:transmembrane transporter activity"/>
    <property type="evidence" value="ECO:0007669"/>
    <property type="project" value="InterPro"/>
</dbReference>
<reference evidence="8" key="1">
    <citation type="journal article" date="2023" name="Mol. Phylogenet. Evol.">
        <title>Genome-scale phylogeny and comparative genomics of the fungal order Sordariales.</title>
        <authorList>
            <person name="Hensen N."/>
            <person name="Bonometti L."/>
            <person name="Westerberg I."/>
            <person name="Brannstrom I.O."/>
            <person name="Guillou S."/>
            <person name="Cros-Aarteil S."/>
            <person name="Calhoun S."/>
            <person name="Haridas S."/>
            <person name="Kuo A."/>
            <person name="Mondo S."/>
            <person name="Pangilinan J."/>
            <person name="Riley R."/>
            <person name="LaButti K."/>
            <person name="Andreopoulos B."/>
            <person name="Lipzen A."/>
            <person name="Chen C."/>
            <person name="Yan M."/>
            <person name="Daum C."/>
            <person name="Ng V."/>
            <person name="Clum A."/>
            <person name="Steindorff A."/>
            <person name="Ohm R.A."/>
            <person name="Martin F."/>
            <person name="Silar P."/>
            <person name="Natvig D.O."/>
            <person name="Lalanne C."/>
            <person name="Gautier V."/>
            <person name="Ament-Velasquez S.L."/>
            <person name="Kruys A."/>
            <person name="Hutchinson M.I."/>
            <person name="Powell A.J."/>
            <person name="Barry K."/>
            <person name="Miller A.N."/>
            <person name="Grigoriev I.V."/>
            <person name="Debuchy R."/>
            <person name="Gladieux P."/>
            <person name="Hiltunen Thoren M."/>
            <person name="Johannesson H."/>
        </authorList>
    </citation>
    <scope>NUCLEOTIDE SEQUENCE</scope>
    <source>
        <strain evidence="8">CBS 538.74</strain>
    </source>
</reference>
<evidence type="ECO:0000256" key="3">
    <source>
        <dbReference type="ARBA" id="ARBA00022989"/>
    </source>
</evidence>
<evidence type="ECO:0000313" key="9">
    <source>
        <dbReference type="Proteomes" id="UP001302745"/>
    </source>
</evidence>
<feature type="transmembrane region" description="Helical" evidence="6">
    <location>
        <begin position="144"/>
        <end position="161"/>
    </location>
</feature>
<dbReference type="InterPro" id="IPR020846">
    <property type="entry name" value="MFS_dom"/>
</dbReference>
<reference evidence="8" key="2">
    <citation type="submission" date="2023-05" db="EMBL/GenBank/DDBJ databases">
        <authorList>
            <consortium name="Lawrence Berkeley National Laboratory"/>
            <person name="Steindorff A."/>
            <person name="Hensen N."/>
            <person name="Bonometti L."/>
            <person name="Westerberg I."/>
            <person name="Brannstrom I.O."/>
            <person name="Guillou S."/>
            <person name="Cros-Aarteil S."/>
            <person name="Calhoun S."/>
            <person name="Haridas S."/>
            <person name="Kuo A."/>
            <person name="Mondo S."/>
            <person name="Pangilinan J."/>
            <person name="Riley R."/>
            <person name="Labutti K."/>
            <person name="Andreopoulos B."/>
            <person name="Lipzen A."/>
            <person name="Chen C."/>
            <person name="Yanf M."/>
            <person name="Daum C."/>
            <person name="Ng V."/>
            <person name="Clum A."/>
            <person name="Ohm R."/>
            <person name="Martin F."/>
            <person name="Silar P."/>
            <person name="Natvig D."/>
            <person name="Lalanne C."/>
            <person name="Gautier V."/>
            <person name="Ament-Velasquez S.L."/>
            <person name="Kruys A."/>
            <person name="Hutchinson M.I."/>
            <person name="Powell A.J."/>
            <person name="Barry K."/>
            <person name="Miller A.N."/>
            <person name="Grigoriev I.V."/>
            <person name="Debuchy R."/>
            <person name="Gladieux P."/>
            <person name="Thoren M.H."/>
            <person name="Johannesson H."/>
        </authorList>
    </citation>
    <scope>NUCLEOTIDE SEQUENCE</scope>
    <source>
        <strain evidence="8">CBS 538.74</strain>
    </source>
</reference>
<feature type="transmembrane region" description="Helical" evidence="6">
    <location>
        <begin position="469"/>
        <end position="488"/>
    </location>
</feature>
<comment type="caution">
    <text evidence="8">The sequence shown here is derived from an EMBL/GenBank/DDBJ whole genome shotgun (WGS) entry which is preliminary data.</text>
</comment>
<evidence type="ECO:0000256" key="6">
    <source>
        <dbReference type="SAM" id="Phobius"/>
    </source>
</evidence>
<dbReference type="PANTHER" id="PTHR23514:SF16">
    <property type="entry name" value="TRANSPORTER, PUTATIVE (AFU_ORTHOLOGUE AFUA_2G17270)-RELATED"/>
    <property type="match status" value="1"/>
</dbReference>
<evidence type="ECO:0000256" key="4">
    <source>
        <dbReference type="ARBA" id="ARBA00023136"/>
    </source>
</evidence>
<dbReference type="Proteomes" id="UP001302745">
    <property type="component" value="Unassembled WGS sequence"/>
</dbReference>
<feature type="region of interest" description="Disordered" evidence="5">
    <location>
        <begin position="27"/>
        <end position="74"/>
    </location>
</feature>
<evidence type="ECO:0000256" key="1">
    <source>
        <dbReference type="ARBA" id="ARBA00004141"/>
    </source>
</evidence>
<dbReference type="InterPro" id="IPR036259">
    <property type="entry name" value="MFS_trans_sf"/>
</dbReference>
<dbReference type="InterPro" id="IPR051788">
    <property type="entry name" value="MFS_Transporter"/>
</dbReference>
<accession>A0AAN6VK35</accession>
<proteinExistence type="predicted"/>
<protein>
    <submittedName>
        <fullName evidence="8">Bypass of stop codon protein 6</fullName>
    </submittedName>
</protein>
<dbReference type="FunFam" id="1.20.1250.20:FF:000286">
    <property type="entry name" value="MFS efflux transporter"/>
    <property type="match status" value="1"/>
</dbReference>
<feature type="transmembrane region" description="Helical" evidence="6">
    <location>
        <begin position="315"/>
        <end position="336"/>
    </location>
</feature>
<keyword evidence="2 6" id="KW-0812">Transmembrane</keyword>
<dbReference type="AlphaFoldDB" id="A0AAN6VK35"/>
<dbReference type="Gene3D" id="1.20.1250.20">
    <property type="entry name" value="MFS general substrate transporter like domains"/>
    <property type="match status" value="1"/>
</dbReference>
<gene>
    <name evidence="8" type="ORF">C8A00DRAFT_16790</name>
</gene>
<feature type="transmembrane region" description="Helical" evidence="6">
    <location>
        <begin position="348"/>
        <end position="369"/>
    </location>
</feature>
<dbReference type="SUPFAM" id="SSF103473">
    <property type="entry name" value="MFS general substrate transporter"/>
    <property type="match status" value="1"/>
</dbReference>